<dbReference type="InterPro" id="IPR016036">
    <property type="entry name" value="Malonyl_transacylase_ACP-bd"/>
</dbReference>
<keyword evidence="6" id="KW-0560">Oxidoreductase</keyword>
<sequence>MSLNEPVVIIGSACRFPGSLNTPSKLWDFLKQPRDLQSDVPKDRFDIDRFYHPDGSHHGRTNARHGYFLEEDLHAFDAQFFTIQAGEAESMDPQQRLLLESTYDALSSAGLRLTDLKGSNTAVYVGIMTHDFELTKVKDLDHIPTYLATGAATSIASNRISYFFDWHGPSMTIDTACSSSLVAVHHAVQQLRTGTSKVAVAAGANLILSPLNYITESKLSMLSPTGRSRMWDAAADGYARGEGIACVILKTLSQALTDGDTIECVIRETGVGQDGRTTGITMPSHTAQAALIRATYARAGLDLEKAENRPQFFEAHGTGTPAGDPQEAEAIATAFFGKDVGAPGKIPELFTGSIKTVIGHTEGTAGIAGLLKCSLAVQHGIIPPNLLLDRLNPKVEPFCRHLRIPTEAQPWPATLPGQPRRASVNSFGFGGTNAHAIIEEYRVDSPKSTRESPSESTCALPLVFSARTQRSLKANMESILHFIKSNPDVDAVDLAWTLLRKRSALPLRYSISGHTMDALCLALEHAIKEESLGIEFASSNSNQAKPRGLGIFTGQGAQWPGMMKQLIVNAPFVRNILVELDGSLQTLPEGYRPLWSLQEQLLLEGDASNVRHASFSQPLCAAVQIVLIRLLGAAGIKFSAMVGHSSGEIACAFAVGYISASQAIRIAYLRGLVSGNAGSPSGQEGGMLAAGVSFEDAKELCELEAFQGRVCIAACNSPNSVTLSGDTDALAEILEVLEDESKFARMLRVDKAYHSHHMLPCSSPYIKALIDCGCSVADGSESSSASWYSSVYEGKKMRISDVTAQYWSDNLVSPVLFSQAIEQAGLECCPLDLAIEVGPHPSLKAPATATLRNITSEEIPYTGCLQRGENDVQAFADALGYLWERFATLHPIDADKFVSALWPNKPVQNIAKDLPGYCWDHSRKYWVESRAIRAHLRGPRPHLMLGSLLPSSTPSTFQWQNFIRPRDHEWLQGHELQGQAVFPAAGYVIMAMEAALHIAGDRPVQLLELLDFSIDKAVTFDDSDSMAELTLTAKVGDNADRLALSFSIDSCLSRETNLSPSAQGQLIVTFGPDTPDILPAPKDVPPHANTVDTRLFYRELDALGYDYSKNFRCVYSMVRTGGRASGNMAHPRLEDGSHPIVLHPANLDLAFQTIMGAYSSPGDKRMRSLYVPVHVGRITLVPSLCSSTLKSLDGVHYNAINTYGGGDHLAGDVEVFDRASNAVLYHVENLVLKPLTPASISEDHRPFTKSVWGPLYPDKILDIKELWATEQDKQAIPIIERVVYFFVKKFLSELTDEDRRNASAGHQRYIYWHEHVVAIARNGKHLFYQASWEDDTQEIIDQLLEENWYHPHLRLAKLVSDNQLSTIRENKNPFIWMNENGLLTEFYTSYLTSGPTWKYGQELIGQIAHRFQNMDILEIGAGTGSATRYILDIPELGYNSYTFTDISAAFFEKAREKFADHQDRMEFRKLDITKSPEEQGFKPHAYDLIVASSVLHATPCLTETMANARTLLKPGGHVVICEATNKDHMRVGYLFGLFPDWWAGINEGRELDPFATCDEWDAIFKKTGFSGIDSVTTDRESYLFPNSLFSTHAITSEISRLDNPLAAPLKDTYPQLVVIGGKSARSSAILAQMKDALPNRQILNVPSLYDLKSYESGFESKATFVVISELDEELYDGFNEVKLEAVKSLFSGSARSILSLTENAWIDNPRQAMTIGMLRSVRLENPDVHFQCLDVDKIEEMDIKFFLEQILRLEEGIPENILWTLEPEICVSKGRAWVPRIKQDAVRNNRLNSGRRVITDNFDASTTPILLRSADKEPVLVAAETFPPLGVPPNAAFQSIQVHYATLKAIRIYNLGYFHIVLGNIAGTDNTVLALSETNASIVNVPSKRLFGLPPAGSTGAPALLSVAASLLAQRMFSDAPSGSAALVFEPPKFCVDAMARAAKSRGVRIHFATTQPSSDAMSGVAPVIKLHPRETDRALQQALPAGISAFYDFSADRSDFALGPRLATNLPTSCLKFGRADIIQEVAASIVYDDDDREVAQLELVGESVATAPSLAIDITQDTPITKVTALESGMNVATVVDWKVDCPVSARVRAVDSGRLFVQDKTYLLVGLSQSMGRSLARWIITHGGRHVVLSSRNPQTPEPKWIEEMERLGGTITVLPMDASKEQSVDDGLAALRDVFKLPPIGGIAYGPLVLKDALLRNMDLATMDVVLNSKVVGAKLLHERFSDPQNNPLDFFVMFSSAALFGGNPGQTNYTAANAYLQALGQHRRTKGLAASTIHIGAVMGIGYLTRSSREAEFQEKSDVDTLGEDEFLTLFAEAVVSGRRVNGVNGCKAETVIDMTDIEIGSGIPALESRHKETIKFYGDPRFGNLKTPESRGNVGDSSGSEMSVRDLLLQATTMEEVRQAISDSLSQKMRGVLHIPPEESVNATAPLLDQGIDSLGAITVASWFSKQFFLDIPILRVLSGASIAELAAEAAGRLPPSAIPLVADAGDTSGSSLDSGPSDVSSLASVTTVSTPPPDTPSTKNGKGVVRQAPMSLVQNYSWRLQQELTDDPTIFHNTIGVIMKGHMDLDKLSKAVTLSLHRHETFRTAFLPESDSDHVQHVLQAPSWRMQCLQVSNREAAVEALRKLEKETYDLAAGETFKIVNYSWSQEDHLLVIGYHRLAGDGSTTENLVAEISSLYDGANLPTPPQYADFAIKQRADFESGRMDADISYWTKLYEKAPAILSVLPLPQAHRQRGANVSWDQHTGMFRLNAVLAFRIKECTKKLKMSPMNFYLAAYNVLLARLTNQSDIAIGIADTNRSSIQDISTMGYFANLLPLRMVYSSTMTFADQLESTKESMRQAMQHARVPYGVILERLGLAGTTARDLQHAPLFQAVFDYRQGAAESGTIGGASIAEVLASRERTPYDVVLEMSDDPTKDPLLTVKLQSSLYGPQDPQAFLDAYVSLLTTLSTTTSLRVEMGTLN</sequence>
<evidence type="ECO:0000259" key="10">
    <source>
        <dbReference type="PROSITE" id="PS50075"/>
    </source>
</evidence>
<dbReference type="Gene3D" id="1.10.1200.10">
    <property type="entry name" value="ACP-like"/>
    <property type="match status" value="1"/>
</dbReference>
<feature type="active site" description="Proton donor; for dehydratase activity" evidence="8">
    <location>
        <position position="1148"/>
    </location>
</feature>
<dbReference type="InterPro" id="IPR018201">
    <property type="entry name" value="Ketoacyl_synth_AS"/>
</dbReference>
<dbReference type="SMART" id="SM00826">
    <property type="entry name" value="PKS_DH"/>
    <property type="match status" value="1"/>
</dbReference>
<dbReference type="InterPro" id="IPR001227">
    <property type="entry name" value="Ac_transferase_dom_sf"/>
</dbReference>
<dbReference type="Pfam" id="PF00109">
    <property type="entry name" value="ketoacyl-synt"/>
    <property type="match status" value="1"/>
</dbReference>
<keyword evidence="14" id="KW-1185">Reference proteome</keyword>
<dbReference type="Gene3D" id="3.40.50.150">
    <property type="entry name" value="Vaccinia Virus protein VP39"/>
    <property type="match status" value="1"/>
</dbReference>
<feature type="region of interest" description="N-terminal hotdog fold" evidence="8">
    <location>
        <begin position="942"/>
        <end position="1073"/>
    </location>
</feature>
<evidence type="ECO:0000256" key="8">
    <source>
        <dbReference type="PROSITE-ProRule" id="PRU01363"/>
    </source>
</evidence>
<dbReference type="Pfam" id="PF16197">
    <property type="entry name" value="KAsynt_C_assoc"/>
    <property type="match status" value="1"/>
</dbReference>
<dbReference type="InterPro" id="IPR057326">
    <property type="entry name" value="KR_dom"/>
</dbReference>
<evidence type="ECO:0000256" key="4">
    <source>
        <dbReference type="ARBA" id="ARBA00022679"/>
    </source>
</evidence>
<dbReference type="Pfam" id="PF00698">
    <property type="entry name" value="Acyl_transf_1"/>
    <property type="match status" value="1"/>
</dbReference>
<dbReference type="InterPro" id="IPR032821">
    <property type="entry name" value="PKS_assoc"/>
</dbReference>
<dbReference type="SMART" id="SM00823">
    <property type="entry name" value="PKS_PP"/>
    <property type="match status" value="1"/>
</dbReference>
<keyword evidence="2" id="KW-0597">Phosphoprotein</keyword>
<dbReference type="SUPFAM" id="SSF53335">
    <property type="entry name" value="S-adenosyl-L-methionine-dependent methyltransferases"/>
    <property type="match status" value="1"/>
</dbReference>
<evidence type="ECO:0000313" key="14">
    <source>
        <dbReference type="Proteomes" id="UP000294003"/>
    </source>
</evidence>
<dbReference type="InterPro" id="IPR049551">
    <property type="entry name" value="PKS_DH_C"/>
</dbReference>
<dbReference type="Gene3D" id="3.40.50.720">
    <property type="entry name" value="NAD(P)-binding Rossmann-like Domain"/>
    <property type="match status" value="2"/>
</dbReference>
<dbReference type="InterPro" id="IPR036736">
    <property type="entry name" value="ACP-like_sf"/>
</dbReference>
<evidence type="ECO:0000256" key="7">
    <source>
        <dbReference type="ARBA" id="ARBA00023268"/>
    </source>
</evidence>
<dbReference type="InterPro" id="IPR001242">
    <property type="entry name" value="Condensation_dom"/>
</dbReference>
<dbReference type="Gene3D" id="3.40.47.10">
    <property type="match status" value="1"/>
</dbReference>
<evidence type="ECO:0000256" key="5">
    <source>
        <dbReference type="ARBA" id="ARBA00022737"/>
    </source>
</evidence>
<evidence type="ECO:0000259" key="11">
    <source>
        <dbReference type="PROSITE" id="PS52004"/>
    </source>
</evidence>
<dbReference type="InterPro" id="IPR049900">
    <property type="entry name" value="PKS_mFAS_DH"/>
</dbReference>
<dbReference type="InterPro" id="IPR014030">
    <property type="entry name" value="Ketoacyl_synth_N"/>
</dbReference>
<reference evidence="13 14" key="1">
    <citation type="submission" date="2018-06" db="EMBL/GenBank/DDBJ databases">
        <title>Complete Genomes of Monosporascus.</title>
        <authorList>
            <person name="Robinson A.J."/>
            <person name="Natvig D.O."/>
        </authorList>
    </citation>
    <scope>NUCLEOTIDE SEQUENCE [LARGE SCALE GENOMIC DNA]</scope>
    <source>
        <strain evidence="13 14">CBS 609.92</strain>
    </source>
</reference>
<feature type="domain" description="Carrier" evidence="10">
    <location>
        <begin position="2409"/>
        <end position="2484"/>
    </location>
</feature>
<dbReference type="PROSITE" id="PS00606">
    <property type="entry name" value="KS3_1"/>
    <property type="match status" value="1"/>
</dbReference>
<feature type="region of interest" description="C-terminal hotdog fold" evidence="8">
    <location>
        <begin position="1088"/>
        <end position="1241"/>
    </location>
</feature>
<dbReference type="SUPFAM" id="SSF47336">
    <property type="entry name" value="ACP-like"/>
    <property type="match status" value="1"/>
</dbReference>
<dbReference type="SUPFAM" id="SSF52777">
    <property type="entry name" value="CoA-dependent acyltransferases"/>
    <property type="match status" value="2"/>
</dbReference>
<dbReference type="SUPFAM" id="SSF55048">
    <property type="entry name" value="Probable ACP-binding domain of malonyl-CoA ACP transacylase"/>
    <property type="match status" value="1"/>
</dbReference>
<dbReference type="Pfam" id="PF00550">
    <property type="entry name" value="PP-binding"/>
    <property type="match status" value="1"/>
</dbReference>
<accession>A0ABY0H0L8</accession>
<dbReference type="EMBL" id="QJNS01000251">
    <property type="protein sequence ID" value="RYO81441.1"/>
    <property type="molecule type" value="Genomic_DNA"/>
</dbReference>
<evidence type="ECO:0000259" key="12">
    <source>
        <dbReference type="PROSITE" id="PS52019"/>
    </source>
</evidence>
<dbReference type="SMART" id="SM00827">
    <property type="entry name" value="PKS_AT"/>
    <property type="match status" value="1"/>
</dbReference>
<comment type="caution">
    <text evidence="13">The sequence shown here is derived from an EMBL/GenBank/DDBJ whole genome shotgun (WGS) entry which is preliminary data.</text>
</comment>
<dbReference type="InterPro" id="IPR042104">
    <property type="entry name" value="PKS_dehydratase_sf"/>
</dbReference>
<feature type="region of interest" description="Disordered" evidence="9">
    <location>
        <begin position="2495"/>
        <end position="2537"/>
    </location>
</feature>
<dbReference type="Pfam" id="PF02801">
    <property type="entry name" value="Ketoacyl-synt_C"/>
    <property type="match status" value="1"/>
</dbReference>
<dbReference type="CDD" id="cd19532">
    <property type="entry name" value="C_PKS-NRPS"/>
    <property type="match status" value="1"/>
</dbReference>
<dbReference type="InterPro" id="IPR049552">
    <property type="entry name" value="PKS_DH_N"/>
</dbReference>
<dbReference type="InterPro" id="IPR014031">
    <property type="entry name" value="Ketoacyl_synth_C"/>
</dbReference>
<dbReference type="PROSITE" id="PS50075">
    <property type="entry name" value="CARRIER"/>
    <property type="match status" value="1"/>
</dbReference>
<evidence type="ECO:0000256" key="1">
    <source>
        <dbReference type="ARBA" id="ARBA00022450"/>
    </source>
</evidence>
<dbReference type="SUPFAM" id="SSF52151">
    <property type="entry name" value="FabD/lysophospholipase-like"/>
    <property type="match status" value="1"/>
</dbReference>
<dbReference type="PANTHER" id="PTHR43775:SF20">
    <property type="entry name" value="HYBRID PKS-NRPS SYNTHETASE APDA"/>
    <property type="match status" value="1"/>
</dbReference>
<dbReference type="Pfam" id="PF14765">
    <property type="entry name" value="PS-DH"/>
    <property type="match status" value="1"/>
</dbReference>
<dbReference type="InterPro" id="IPR029063">
    <property type="entry name" value="SAM-dependent_MTases_sf"/>
</dbReference>
<dbReference type="InterPro" id="IPR009081">
    <property type="entry name" value="PP-bd_ACP"/>
</dbReference>
<dbReference type="InterPro" id="IPR016035">
    <property type="entry name" value="Acyl_Trfase/lysoPLipase"/>
</dbReference>
<dbReference type="SUPFAM" id="SSF53901">
    <property type="entry name" value="Thiolase-like"/>
    <property type="match status" value="1"/>
</dbReference>
<dbReference type="Pfam" id="PF21089">
    <property type="entry name" value="PKS_DH_N"/>
    <property type="match status" value="1"/>
</dbReference>
<evidence type="ECO:0000256" key="9">
    <source>
        <dbReference type="SAM" id="MobiDB-lite"/>
    </source>
</evidence>
<dbReference type="SUPFAM" id="SSF51735">
    <property type="entry name" value="NAD(P)-binding Rossmann-fold domains"/>
    <property type="match status" value="1"/>
</dbReference>
<evidence type="ECO:0000256" key="6">
    <source>
        <dbReference type="ARBA" id="ARBA00023002"/>
    </source>
</evidence>
<dbReference type="PROSITE" id="PS52019">
    <property type="entry name" value="PKS_MFAS_DH"/>
    <property type="match status" value="1"/>
</dbReference>
<feature type="compositionally biased region" description="Low complexity" evidence="9">
    <location>
        <begin position="2496"/>
        <end position="2520"/>
    </location>
</feature>
<keyword evidence="5" id="KW-0677">Repeat</keyword>
<keyword evidence="3" id="KW-0489">Methyltransferase</keyword>
<dbReference type="Proteomes" id="UP000294003">
    <property type="component" value="Unassembled WGS sequence"/>
</dbReference>
<dbReference type="CDD" id="cd02440">
    <property type="entry name" value="AdoMet_MTases"/>
    <property type="match status" value="1"/>
</dbReference>
<dbReference type="Pfam" id="PF08242">
    <property type="entry name" value="Methyltransf_12"/>
    <property type="match status" value="1"/>
</dbReference>
<dbReference type="CDD" id="cd00833">
    <property type="entry name" value="PKS"/>
    <property type="match status" value="1"/>
</dbReference>
<dbReference type="InterPro" id="IPR014043">
    <property type="entry name" value="Acyl_transferase_dom"/>
</dbReference>
<dbReference type="SMART" id="SM00825">
    <property type="entry name" value="PKS_KS"/>
    <property type="match status" value="1"/>
</dbReference>
<dbReference type="Gene3D" id="3.40.366.10">
    <property type="entry name" value="Malonyl-Coenzyme A Acyl Carrier Protein, domain 2"/>
    <property type="match status" value="1"/>
</dbReference>
<name>A0ABY0H0L8_9PEZI</name>
<feature type="domain" description="Ketosynthase family 3 (KS3)" evidence="11">
    <location>
        <begin position="4"/>
        <end position="440"/>
    </location>
</feature>
<protein>
    <recommendedName>
        <fullName evidence="15">Carrier domain-containing protein</fullName>
    </recommendedName>
</protein>
<dbReference type="InterPro" id="IPR013968">
    <property type="entry name" value="PKS_KR"/>
</dbReference>
<evidence type="ECO:0000313" key="13">
    <source>
        <dbReference type="EMBL" id="RYO81441.1"/>
    </source>
</evidence>
<dbReference type="Gene3D" id="3.30.559.10">
    <property type="entry name" value="Chloramphenicol acetyltransferase-like domain"/>
    <property type="match status" value="1"/>
</dbReference>
<evidence type="ECO:0000256" key="2">
    <source>
        <dbReference type="ARBA" id="ARBA00022553"/>
    </source>
</evidence>
<proteinExistence type="predicted"/>
<dbReference type="InterPro" id="IPR020841">
    <property type="entry name" value="PKS_Beta-ketoAc_synthase_dom"/>
</dbReference>
<organism evidence="13 14">
    <name type="scientific">Monosporascus cannonballus</name>
    <dbReference type="NCBI Taxonomy" id="155416"/>
    <lineage>
        <taxon>Eukaryota</taxon>
        <taxon>Fungi</taxon>
        <taxon>Dikarya</taxon>
        <taxon>Ascomycota</taxon>
        <taxon>Pezizomycotina</taxon>
        <taxon>Sordariomycetes</taxon>
        <taxon>Xylariomycetidae</taxon>
        <taxon>Xylariales</taxon>
        <taxon>Xylariales incertae sedis</taxon>
        <taxon>Monosporascus</taxon>
    </lineage>
</organism>
<evidence type="ECO:0000256" key="3">
    <source>
        <dbReference type="ARBA" id="ARBA00022603"/>
    </source>
</evidence>
<keyword evidence="7" id="KW-0511">Multifunctional enzyme</keyword>
<gene>
    <name evidence="13" type="ORF">DL762_007113</name>
</gene>
<dbReference type="InterPro" id="IPR013217">
    <property type="entry name" value="Methyltransf_12"/>
</dbReference>
<feature type="active site" description="Proton acceptor; for dehydratase activity" evidence="8">
    <location>
        <position position="974"/>
    </location>
</feature>
<dbReference type="Pfam" id="PF08659">
    <property type="entry name" value="KR"/>
    <property type="match status" value="1"/>
</dbReference>
<dbReference type="Gene3D" id="3.10.129.110">
    <property type="entry name" value="Polyketide synthase dehydratase"/>
    <property type="match status" value="1"/>
</dbReference>
<dbReference type="InterPro" id="IPR050091">
    <property type="entry name" value="PKS_NRPS_Biosynth_Enz"/>
</dbReference>
<evidence type="ECO:0008006" key="15">
    <source>
        <dbReference type="Google" id="ProtNLM"/>
    </source>
</evidence>
<keyword evidence="1" id="KW-0596">Phosphopantetheine</keyword>
<dbReference type="InterPro" id="IPR020807">
    <property type="entry name" value="PKS_DH"/>
</dbReference>
<keyword evidence="4" id="KW-0808">Transferase</keyword>
<dbReference type="Gene3D" id="3.30.559.30">
    <property type="entry name" value="Nonribosomal peptide synthetase, condensation domain"/>
    <property type="match status" value="1"/>
</dbReference>
<dbReference type="PROSITE" id="PS52004">
    <property type="entry name" value="KS3_2"/>
    <property type="match status" value="1"/>
</dbReference>
<dbReference type="SMART" id="SM00822">
    <property type="entry name" value="PKS_KR"/>
    <property type="match status" value="1"/>
</dbReference>
<dbReference type="InterPro" id="IPR023213">
    <property type="entry name" value="CAT-like_dom_sf"/>
</dbReference>
<dbReference type="PANTHER" id="PTHR43775">
    <property type="entry name" value="FATTY ACID SYNTHASE"/>
    <property type="match status" value="1"/>
</dbReference>
<dbReference type="InterPro" id="IPR016039">
    <property type="entry name" value="Thiolase-like"/>
</dbReference>
<dbReference type="InterPro" id="IPR036291">
    <property type="entry name" value="NAD(P)-bd_dom_sf"/>
</dbReference>
<feature type="domain" description="PKS/mFAS DH" evidence="12">
    <location>
        <begin position="942"/>
        <end position="1241"/>
    </location>
</feature>
<dbReference type="InterPro" id="IPR020806">
    <property type="entry name" value="PKS_PP-bd"/>
</dbReference>
<dbReference type="Pfam" id="PF00668">
    <property type="entry name" value="Condensation"/>
    <property type="match status" value="1"/>
</dbReference>